<dbReference type="SUPFAM" id="SSF53756">
    <property type="entry name" value="UDP-Glycosyltransferase/glycogen phosphorylase"/>
    <property type="match status" value="1"/>
</dbReference>
<dbReference type="Proteomes" id="UP000782241">
    <property type="component" value="Unassembled WGS sequence"/>
</dbReference>
<evidence type="ECO:0000313" key="6">
    <source>
        <dbReference type="Proteomes" id="UP000782241"/>
    </source>
</evidence>
<evidence type="ECO:0000313" key="5">
    <source>
        <dbReference type="EMBL" id="KAG5655653.1"/>
    </source>
</evidence>
<keyword evidence="1" id="KW-0808">Transferase</keyword>
<dbReference type="CDD" id="cd03784">
    <property type="entry name" value="GT1_Gtf-like"/>
    <property type="match status" value="1"/>
</dbReference>
<dbReference type="EMBL" id="JAGPUO010000027">
    <property type="protein sequence ID" value="KAG5655653.1"/>
    <property type="molecule type" value="Genomic_DNA"/>
</dbReference>
<accession>A0A9P7GWF5</accession>
<dbReference type="GO" id="GO:0005975">
    <property type="term" value="P:carbohydrate metabolic process"/>
    <property type="evidence" value="ECO:0007669"/>
    <property type="project" value="InterPro"/>
</dbReference>
<dbReference type="InterPro" id="IPR050426">
    <property type="entry name" value="Glycosyltransferase_28"/>
</dbReference>
<dbReference type="Gene3D" id="3.40.50.2000">
    <property type="entry name" value="Glycogen Phosphorylase B"/>
    <property type="match status" value="2"/>
</dbReference>
<comment type="caution">
    <text evidence="5">The sequence shown here is derived from an EMBL/GenBank/DDBJ whole genome shotgun (WGS) entry which is preliminary data.</text>
</comment>
<reference evidence="5" key="1">
    <citation type="submission" date="2021-04" db="EMBL/GenBank/DDBJ databases">
        <title>Draft genome of Fusarium avenaceum strain F156N33, isolated from an atmospheric sample in Virginia.</title>
        <authorList>
            <person name="Yang S."/>
            <person name="Vinatzer B.A."/>
            <person name="Coleman J."/>
        </authorList>
    </citation>
    <scope>NUCLEOTIDE SEQUENCE</scope>
    <source>
        <strain evidence="5">F156N33</strain>
    </source>
</reference>
<evidence type="ECO:0000256" key="1">
    <source>
        <dbReference type="ARBA" id="ARBA00022679"/>
    </source>
</evidence>
<dbReference type="FunFam" id="3.40.50.2000:FF:000009">
    <property type="entry name" value="Sterol 3-beta-glucosyltransferase UGT80A2"/>
    <property type="match status" value="1"/>
</dbReference>
<dbReference type="PANTHER" id="PTHR48050:SF27">
    <property type="entry name" value="GLUCOSYLTRANSFERASE, PUTATIVE (AFU_ORTHOLOGUE AFUA_7G04880)-RELATED"/>
    <property type="match status" value="1"/>
</dbReference>
<keyword evidence="6" id="KW-1185">Reference proteome</keyword>
<dbReference type="InterPro" id="IPR004276">
    <property type="entry name" value="GlycoTrans_28_N"/>
</dbReference>
<proteinExistence type="predicted"/>
<evidence type="ECO:0000259" key="3">
    <source>
        <dbReference type="Pfam" id="PF03033"/>
    </source>
</evidence>
<dbReference type="PANTHER" id="PTHR48050">
    <property type="entry name" value="STEROL 3-BETA-GLUCOSYLTRANSFERASE"/>
    <property type="match status" value="1"/>
</dbReference>
<feature type="region of interest" description="Disordered" evidence="2">
    <location>
        <begin position="590"/>
        <end position="617"/>
    </location>
</feature>
<protein>
    <recommendedName>
        <fullName evidence="7">Glycosyltransferase family 28 N-terminal domain-containing protein</fullName>
    </recommendedName>
</protein>
<name>A0A9P7GWF5_9HYPO</name>
<evidence type="ECO:0008006" key="7">
    <source>
        <dbReference type="Google" id="ProtNLM"/>
    </source>
</evidence>
<gene>
    <name evidence="5" type="ORF">KAF25_009152</name>
</gene>
<feature type="domain" description="Erythromycin biosynthesis protein CIII-like C-terminal" evidence="4">
    <location>
        <begin position="379"/>
        <end position="475"/>
    </location>
</feature>
<dbReference type="Pfam" id="PF03033">
    <property type="entry name" value="Glyco_transf_28"/>
    <property type="match status" value="1"/>
</dbReference>
<dbReference type="AlphaFoldDB" id="A0A9P7GWF5"/>
<dbReference type="GO" id="GO:0016906">
    <property type="term" value="F:sterol 3-beta-glucosyltransferase activity"/>
    <property type="evidence" value="ECO:0007669"/>
    <property type="project" value="UniProtKB-ARBA"/>
</dbReference>
<feature type="compositionally biased region" description="Polar residues" evidence="2">
    <location>
        <begin position="600"/>
        <end position="617"/>
    </location>
</feature>
<dbReference type="InterPro" id="IPR002213">
    <property type="entry name" value="UDP_glucos_trans"/>
</dbReference>
<feature type="domain" description="Glycosyltransferase family 28 N-terminal" evidence="3">
    <location>
        <begin position="85"/>
        <end position="232"/>
    </location>
</feature>
<evidence type="ECO:0000256" key="2">
    <source>
        <dbReference type="SAM" id="MobiDB-lite"/>
    </source>
</evidence>
<dbReference type="Pfam" id="PF06722">
    <property type="entry name" value="EryCIII-like_C"/>
    <property type="match status" value="1"/>
</dbReference>
<organism evidence="5 6">
    <name type="scientific">Fusarium avenaceum</name>
    <dbReference type="NCBI Taxonomy" id="40199"/>
    <lineage>
        <taxon>Eukaryota</taxon>
        <taxon>Fungi</taxon>
        <taxon>Dikarya</taxon>
        <taxon>Ascomycota</taxon>
        <taxon>Pezizomycotina</taxon>
        <taxon>Sordariomycetes</taxon>
        <taxon>Hypocreomycetidae</taxon>
        <taxon>Hypocreales</taxon>
        <taxon>Nectriaceae</taxon>
        <taxon>Fusarium</taxon>
        <taxon>Fusarium tricinctum species complex</taxon>
    </lineage>
</organism>
<sequence length="799" mass="87961">MKETELFEGTHHPVMMLNEGPAEDTVDLPTTIDACARDDGRVDIQVPPTLSRRLSKLPDFEDLDAVSSQPPAYETPCQQTIGLNILIQVIGSRGDIQPFVALANELQEHGHRIRLATHDVFSNFVTSSGVEFYPVGGDPSELMAYMVKNPGLIPNIESLRAGDIQNKRKMVAHILNGFWDSCIQPDPKTGTPFVANCIIANPPSFAHVHCAQALGVPLHMMFTMPWTSTGAFPHPLANITSSNRGRERNIANYLSYDAVEFLTWQGLGDLVNHWRETKLGLERVPLNEGQRLLKSLEVPFTYYISGFFFRQPPVYEPPSDLDAFLQKGNTPVYIGFGSIVVGDPDRLMTMVLKAVDTLKVRAIISRGWSKLEGEKSPDIFYIDDCPHDWLFQHVSAVVHHGGAGTTAVGLLNAQPTVVVPFFGDQQFWGQMIAKAGAGPEPIPYSSLTSRNLTEAIEFALNPEVKLAVQRMSEQMRRESGVQAAVRHFHSALPFELLRCDLIPELPAAWSYKGKYNQVSLSKRAERILTKSQKLDEKKLRFYQPKPIYIESRRWDPITAAGAASIEVAAGMADAAAGIIVKPYDTIKEHRAKSASPMHGESNNARSQSIENKSESTATREVVGAASKSLGKLFMTSTKGVLVDIPIAVTDGLRAVPNLYGESVRHRGHITDFKSGAIVAGKNFCHNMYEALTDVAVYTYHGKRDEQAIGAAKGLGKGMLNLVTKTTSATLGLITYPAQGLQRSIHTAVMTKTPKMIEECIRVEGEWILEKAPAAEDEIRVVVADFETFCESKTAKSRLG</sequence>
<evidence type="ECO:0000259" key="4">
    <source>
        <dbReference type="Pfam" id="PF06722"/>
    </source>
</evidence>
<dbReference type="InterPro" id="IPR010610">
    <property type="entry name" value="EryCIII-like_C"/>
</dbReference>